<organism evidence="1 2">
    <name type="scientific">Marchantia polymorpha subsp. ruderalis</name>
    <dbReference type="NCBI Taxonomy" id="1480154"/>
    <lineage>
        <taxon>Eukaryota</taxon>
        <taxon>Viridiplantae</taxon>
        <taxon>Streptophyta</taxon>
        <taxon>Embryophyta</taxon>
        <taxon>Marchantiophyta</taxon>
        <taxon>Marchantiopsida</taxon>
        <taxon>Marchantiidae</taxon>
        <taxon>Marchantiales</taxon>
        <taxon>Marchantiaceae</taxon>
        <taxon>Marchantia</taxon>
    </lineage>
</organism>
<dbReference type="AlphaFoldDB" id="A0A176VRG8"/>
<proteinExistence type="predicted"/>
<sequence>MGLPSESSSRFHSIPFQERGIECGDKTKNCAGHDIMESIGVALHLRQTDQTGEGAGESAPAVAAPLGPRGACRIRIGGQVEVCTKSKELSFHNELRDGGQELRRSEPITDRIVNWMHETCPPAPSRAEKKSVCTGR</sequence>
<dbReference type="Proteomes" id="UP000077202">
    <property type="component" value="Unassembled WGS sequence"/>
</dbReference>
<comment type="caution">
    <text evidence="1">The sequence shown here is derived from an EMBL/GenBank/DDBJ whole genome shotgun (WGS) entry which is preliminary data.</text>
</comment>
<evidence type="ECO:0000313" key="2">
    <source>
        <dbReference type="Proteomes" id="UP000077202"/>
    </source>
</evidence>
<dbReference type="EMBL" id="LVLJ01002829">
    <property type="protein sequence ID" value="OAE23504.1"/>
    <property type="molecule type" value="Genomic_DNA"/>
</dbReference>
<protein>
    <submittedName>
        <fullName evidence="1">Uncharacterized protein</fullName>
    </submittedName>
</protein>
<reference evidence="1" key="1">
    <citation type="submission" date="2016-03" db="EMBL/GenBank/DDBJ databases">
        <title>Mechanisms controlling the formation of the plant cell surface in tip-growing cells are functionally conserved among land plants.</title>
        <authorList>
            <person name="Honkanen S."/>
            <person name="Jones V.A."/>
            <person name="Morieri G."/>
            <person name="Champion C."/>
            <person name="Hetherington A.J."/>
            <person name="Kelly S."/>
            <person name="Saint-Marcoux D."/>
            <person name="Proust H."/>
            <person name="Prescott H."/>
            <person name="Dolan L."/>
        </authorList>
    </citation>
    <scope>NUCLEOTIDE SEQUENCE [LARGE SCALE GENOMIC DNA]</scope>
    <source>
        <tissue evidence="1">Whole gametophyte</tissue>
    </source>
</reference>
<accession>A0A176VRG8</accession>
<gene>
    <name evidence="1" type="ORF">AXG93_938s1000</name>
</gene>
<name>A0A176VRG8_MARPO</name>
<evidence type="ECO:0000313" key="1">
    <source>
        <dbReference type="EMBL" id="OAE23504.1"/>
    </source>
</evidence>
<keyword evidence="2" id="KW-1185">Reference proteome</keyword>